<reference evidence="1 2" key="1">
    <citation type="submission" date="2020-07" db="EMBL/GenBank/DDBJ databases">
        <title>Endozoicomonas sp. nov., isolated from sediment.</title>
        <authorList>
            <person name="Gu T."/>
        </authorList>
    </citation>
    <scope>NUCLEOTIDE SEQUENCE [LARGE SCALE GENOMIC DNA]</scope>
    <source>
        <strain evidence="1 2">SM1973</strain>
    </source>
</reference>
<dbReference type="RefSeq" id="WP_180566588.1">
    <property type="nucleotide sequence ID" value="NZ_JACCKB010000001.1"/>
</dbReference>
<dbReference type="PROSITE" id="PS51257">
    <property type="entry name" value="PROKAR_LIPOPROTEIN"/>
    <property type="match status" value="1"/>
</dbReference>
<proteinExistence type="predicted"/>
<dbReference type="AlphaFoldDB" id="A0A853HTF1"/>
<evidence type="ECO:0008006" key="3">
    <source>
        <dbReference type="Google" id="ProtNLM"/>
    </source>
</evidence>
<sequence length="313" mass="34965">MKKFALKAVSQQILIGITALVVGCQITTPVQKQSPIGSQTTQAKVVSKSVAVQTNLTAVQAEPDHRVAKIQLETDQLANKIKRLIETGNLTKPVSNSALTTLHQLEREQPDHPELSNLKQTLASRLMRVAYHEYSQNNQAKALYYANVAQQVLPDIAGGKELVTQIRQQVQAQVAAAVRNNKTTGRVTIIQPAAEGDDSLIAKTLFESLSDEQRKVLAELPQDINSVLLNIIILNQNEVQDRLFDVRYVLDSIVDQMVKENARAVVTTRSMKDSRWLAALLKTRTRQVNPYFELHLLKRVNKELKPHIALYAQ</sequence>
<keyword evidence="2" id="KW-1185">Reference proteome</keyword>
<organism evidence="1 2">
    <name type="scientific">Spartinivicinus marinus</name>
    <dbReference type="NCBI Taxonomy" id="2994442"/>
    <lineage>
        <taxon>Bacteria</taxon>
        <taxon>Pseudomonadati</taxon>
        <taxon>Pseudomonadota</taxon>
        <taxon>Gammaproteobacteria</taxon>
        <taxon>Oceanospirillales</taxon>
        <taxon>Zooshikellaceae</taxon>
        <taxon>Spartinivicinus</taxon>
    </lineage>
</organism>
<comment type="caution">
    <text evidence="1">The sequence shown here is derived from an EMBL/GenBank/DDBJ whole genome shotgun (WGS) entry which is preliminary data.</text>
</comment>
<accession>A0A853HTF1</accession>
<evidence type="ECO:0000313" key="2">
    <source>
        <dbReference type="Proteomes" id="UP000569732"/>
    </source>
</evidence>
<dbReference type="Proteomes" id="UP000569732">
    <property type="component" value="Unassembled WGS sequence"/>
</dbReference>
<gene>
    <name evidence="1" type="ORF">H0A36_00995</name>
</gene>
<name>A0A853HTF1_9GAMM</name>
<evidence type="ECO:0000313" key="1">
    <source>
        <dbReference type="EMBL" id="NYZ64563.1"/>
    </source>
</evidence>
<protein>
    <recommendedName>
        <fullName evidence="3">Lipoprotein</fullName>
    </recommendedName>
</protein>
<dbReference type="EMBL" id="JACCKB010000001">
    <property type="protein sequence ID" value="NYZ64563.1"/>
    <property type="molecule type" value="Genomic_DNA"/>
</dbReference>